<evidence type="ECO:0000256" key="1">
    <source>
        <dbReference type="SAM" id="Phobius"/>
    </source>
</evidence>
<dbReference type="NCBIfam" id="TIGR03919">
    <property type="entry name" value="T7SS_EccB"/>
    <property type="match status" value="1"/>
</dbReference>
<dbReference type="PANTHER" id="PTHR40765">
    <property type="entry name" value="ESX-2 SECRETION SYSTEM ATPASE ECCB2"/>
    <property type="match status" value="1"/>
</dbReference>
<reference evidence="2 3" key="1">
    <citation type="journal article" date="2012" name="Stand. Genomic Sci.">
        <title>Genome sequence of the halotolerant bacterium Corynebacterium halotolerans type strain YIM 70093(T) (= DSM 44683(T)).</title>
        <authorList>
            <person name="Ruckert C."/>
            <person name="Albersmeier A."/>
            <person name="Al-Dilaimi A."/>
            <person name="Niehaus K."/>
            <person name="Szczepanowski R."/>
            <person name="Kalinowski J."/>
        </authorList>
    </citation>
    <scope>NUCLEOTIDE SEQUENCE [LARGE SCALE GENOMIC DNA]</scope>
    <source>
        <strain evidence="2">YIM 70093</strain>
    </source>
</reference>
<dbReference type="EMBL" id="CP003697">
    <property type="protein sequence ID" value="AGF71562.1"/>
    <property type="molecule type" value="Genomic_DNA"/>
</dbReference>
<feature type="transmembrane region" description="Helical" evidence="1">
    <location>
        <begin position="45"/>
        <end position="66"/>
    </location>
</feature>
<dbReference type="Gene3D" id="3.30.2390.20">
    <property type="entry name" value="Type VII secretion system EccB, repeat 1 domain"/>
    <property type="match status" value="1"/>
</dbReference>
<dbReference type="GO" id="GO:0005576">
    <property type="term" value="C:extracellular region"/>
    <property type="evidence" value="ECO:0007669"/>
    <property type="project" value="TreeGrafter"/>
</dbReference>
<organism evidence="2 3">
    <name type="scientific">Corynebacterium halotolerans YIM 70093 = DSM 44683</name>
    <dbReference type="NCBI Taxonomy" id="1121362"/>
    <lineage>
        <taxon>Bacteria</taxon>
        <taxon>Bacillati</taxon>
        <taxon>Actinomycetota</taxon>
        <taxon>Actinomycetes</taxon>
        <taxon>Mycobacteriales</taxon>
        <taxon>Corynebacteriaceae</taxon>
        <taxon>Corynebacterium</taxon>
    </lineage>
</organism>
<dbReference type="eggNOG" id="COG3266">
    <property type="taxonomic scope" value="Bacteria"/>
</dbReference>
<keyword evidence="1" id="KW-0472">Membrane</keyword>
<dbReference type="HOGENOM" id="CLU_036302_3_0_11"/>
<dbReference type="Pfam" id="PF05108">
    <property type="entry name" value="T7SS_ESX1_EccB"/>
    <property type="match status" value="2"/>
</dbReference>
<accession>M1NPZ6</accession>
<dbReference type="STRING" id="1121362.A605_02740"/>
<dbReference type="AlphaFoldDB" id="M1NPZ6"/>
<gene>
    <name evidence="2" type="ORF">A605_02740</name>
</gene>
<protein>
    <recommendedName>
        <fullName evidence="4">Type VII secretion protein EccB</fullName>
    </recommendedName>
</protein>
<dbReference type="PATRIC" id="fig|1121362.3.peg.550"/>
<keyword evidence="1" id="KW-0812">Transmembrane</keyword>
<dbReference type="PANTHER" id="PTHR40765:SF2">
    <property type="entry name" value="ESX-2 SECRETION SYSTEM ATPASE ECCB2"/>
    <property type="match status" value="1"/>
</dbReference>
<sequence length="416" mass="42376">MSTSLLPTTKAQVSGHKFLLRRVEHGLVLGDIRMLHDPLGARRRAMLFGLTAVVLIGLGAGLLAWLRPAADPGDAAILRSESGALYVRVDGTVHPVANLASARLITGAPDDPARIGDELLADQPRGVPLGIPGAPGLLAADDPDPLSWAACHDGEAVTVLAGPPTDPLARHRAVLAVDGGRDWVLSADGRAALPDPATREGRVIRRALGVDAATPRWHPPTEVLNAVRELPPLSAPAPLPDALLVTGGGDWMLFDDEVAPVSPLQGAVLADLGTPVRETPREDIADHPDHAGAGATGLSLPAVAPGWLDPTGQVLCASGDGGTATVAAGALRSGTVELSGTGVADRFRGPDGGAVGVDSGHGHHVVSGTGVRHPVPDPVALGALGLAEPATAPWAVLRLLPEGPALDPGDARRATY</sequence>
<evidence type="ECO:0008006" key="4">
    <source>
        <dbReference type="Google" id="ProtNLM"/>
    </source>
</evidence>
<dbReference type="InterPro" id="IPR007795">
    <property type="entry name" value="T7SS_EccB"/>
</dbReference>
<evidence type="ECO:0000313" key="3">
    <source>
        <dbReference type="Proteomes" id="UP000011723"/>
    </source>
</evidence>
<dbReference type="Proteomes" id="UP000011723">
    <property type="component" value="Chromosome"/>
</dbReference>
<evidence type="ECO:0000313" key="2">
    <source>
        <dbReference type="EMBL" id="AGF71562.1"/>
    </source>
</evidence>
<keyword evidence="1" id="KW-1133">Transmembrane helix</keyword>
<dbReference type="KEGG" id="chn:A605_02740"/>
<keyword evidence="3" id="KW-1185">Reference proteome</keyword>
<name>M1NPZ6_9CORY</name>
<dbReference type="RefSeq" id="WP_015399983.1">
    <property type="nucleotide sequence ID" value="NC_020302.1"/>
</dbReference>
<proteinExistence type="predicted"/>
<dbReference type="InterPro" id="IPR044857">
    <property type="entry name" value="T7SS_EccB_R1"/>
</dbReference>